<feature type="domain" description="LITAF" evidence="9">
    <location>
        <begin position="44"/>
        <end position="128"/>
    </location>
</feature>
<evidence type="ECO:0000313" key="10">
    <source>
        <dbReference type="EMBL" id="CAG9821562.1"/>
    </source>
</evidence>
<protein>
    <recommendedName>
        <fullName evidence="9">LITAF domain-containing protein</fullName>
    </recommendedName>
</protein>
<reference evidence="10" key="2">
    <citation type="submission" date="2022-10" db="EMBL/GenBank/DDBJ databases">
        <authorList>
            <consortium name="ENA_rothamsted_submissions"/>
            <consortium name="culmorum"/>
            <person name="King R."/>
        </authorList>
    </citation>
    <scope>NUCLEOTIDE SEQUENCE</scope>
</reference>
<dbReference type="PROSITE" id="PS51837">
    <property type="entry name" value="LITAF"/>
    <property type="match status" value="1"/>
</dbReference>
<dbReference type="EMBL" id="OU896711">
    <property type="protein sequence ID" value="CAG9821562.1"/>
    <property type="molecule type" value="Genomic_DNA"/>
</dbReference>
<evidence type="ECO:0000256" key="6">
    <source>
        <dbReference type="ARBA" id="ARBA00022833"/>
    </source>
</evidence>
<dbReference type="InterPro" id="IPR006629">
    <property type="entry name" value="LITAF"/>
</dbReference>
<dbReference type="GO" id="GO:0005765">
    <property type="term" value="C:lysosomal membrane"/>
    <property type="evidence" value="ECO:0007669"/>
    <property type="project" value="UniProtKB-SubCell"/>
</dbReference>
<dbReference type="GO" id="GO:0031902">
    <property type="term" value="C:late endosome membrane"/>
    <property type="evidence" value="ECO:0007669"/>
    <property type="project" value="UniProtKB-SubCell"/>
</dbReference>
<keyword evidence="5" id="KW-0479">Metal-binding</keyword>
<keyword evidence="6" id="KW-0862">Zinc</keyword>
<dbReference type="OrthoDB" id="4713066at2759"/>
<keyword evidence="7 8" id="KW-0472">Membrane</keyword>
<dbReference type="InterPro" id="IPR037519">
    <property type="entry name" value="LITAF_fam"/>
</dbReference>
<keyword evidence="8" id="KW-1133">Transmembrane helix</keyword>
<evidence type="ECO:0000256" key="4">
    <source>
        <dbReference type="ARBA" id="ARBA00005975"/>
    </source>
</evidence>
<evidence type="ECO:0000256" key="2">
    <source>
        <dbReference type="ARBA" id="ARBA00004481"/>
    </source>
</evidence>
<accession>A0A9N9X3U3</accession>
<reference evidence="10" key="1">
    <citation type="submission" date="2022-01" db="EMBL/GenBank/DDBJ databases">
        <authorList>
            <person name="King R."/>
        </authorList>
    </citation>
    <scope>NUCLEOTIDE SEQUENCE</scope>
</reference>
<gene>
    <name evidence="10" type="ORF">PHAECO_LOCUS9707</name>
</gene>
<name>A0A9N9X3U3_PHACE</name>
<evidence type="ECO:0000256" key="1">
    <source>
        <dbReference type="ARBA" id="ARBA00004414"/>
    </source>
</evidence>
<dbReference type="Proteomes" id="UP001153737">
    <property type="component" value="Chromosome 5"/>
</dbReference>
<keyword evidence="11" id="KW-1185">Reference proteome</keyword>
<comment type="subcellular location">
    <subcellularLocation>
        <location evidence="2">Endosome membrane</location>
        <topology evidence="2">Peripheral membrane protein</topology>
    </subcellularLocation>
    <subcellularLocation>
        <location evidence="1">Late endosome membrane</location>
    </subcellularLocation>
    <subcellularLocation>
        <location evidence="3">Lysosome membrane</location>
        <topology evidence="3">Peripheral membrane protein</topology>
        <orientation evidence="3">Cytoplasmic side</orientation>
    </subcellularLocation>
</comment>
<feature type="transmembrane region" description="Helical" evidence="8">
    <location>
        <begin position="81"/>
        <end position="106"/>
    </location>
</feature>
<dbReference type="Pfam" id="PF10601">
    <property type="entry name" value="zf-LITAF-like"/>
    <property type="match status" value="1"/>
</dbReference>
<evidence type="ECO:0000256" key="7">
    <source>
        <dbReference type="ARBA" id="ARBA00023136"/>
    </source>
</evidence>
<evidence type="ECO:0000256" key="5">
    <source>
        <dbReference type="ARBA" id="ARBA00022723"/>
    </source>
</evidence>
<comment type="similarity">
    <text evidence="4">Belongs to the CDIP1/LITAF family.</text>
</comment>
<evidence type="ECO:0000256" key="3">
    <source>
        <dbReference type="ARBA" id="ARBA00004630"/>
    </source>
</evidence>
<proteinExistence type="inferred from homology"/>
<keyword evidence="8" id="KW-0812">Transmembrane</keyword>
<dbReference type="SMART" id="SM00714">
    <property type="entry name" value="LITAF"/>
    <property type="match status" value="1"/>
</dbReference>
<dbReference type="PANTHER" id="PTHR23292:SF6">
    <property type="entry name" value="FI16602P1-RELATED"/>
    <property type="match status" value="1"/>
</dbReference>
<evidence type="ECO:0000259" key="9">
    <source>
        <dbReference type="PROSITE" id="PS51837"/>
    </source>
</evidence>
<dbReference type="PANTHER" id="PTHR23292">
    <property type="entry name" value="LIPOPOLYSACCHARIDE-INDUCED TUMOR NECROSIS FACTOR-ALPHA FACTOR"/>
    <property type="match status" value="1"/>
</dbReference>
<evidence type="ECO:0000256" key="8">
    <source>
        <dbReference type="SAM" id="Phobius"/>
    </source>
</evidence>
<evidence type="ECO:0000313" key="11">
    <source>
        <dbReference type="Proteomes" id="UP001153737"/>
    </source>
</evidence>
<dbReference type="AlphaFoldDB" id="A0A9N9X3U3"/>
<dbReference type="GO" id="GO:0008270">
    <property type="term" value="F:zinc ion binding"/>
    <property type="evidence" value="ECO:0007669"/>
    <property type="project" value="TreeGrafter"/>
</dbReference>
<sequence>MSKNSSAMPPPYGIVPPAAPPSYAQAVGGVAPSSPYVPNHSFTKGPEIVTTVVPVGPNPTHMICPHCRAEIDTSTKSTPGLIAYISSGILCMIGCFLGCCLIPCCLDKCMDVSHKCPNCDNYLGTYKR</sequence>
<organism evidence="10 11">
    <name type="scientific">Phaedon cochleariae</name>
    <name type="common">Mustard beetle</name>
    <dbReference type="NCBI Taxonomy" id="80249"/>
    <lineage>
        <taxon>Eukaryota</taxon>
        <taxon>Metazoa</taxon>
        <taxon>Ecdysozoa</taxon>
        <taxon>Arthropoda</taxon>
        <taxon>Hexapoda</taxon>
        <taxon>Insecta</taxon>
        <taxon>Pterygota</taxon>
        <taxon>Neoptera</taxon>
        <taxon>Endopterygota</taxon>
        <taxon>Coleoptera</taxon>
        <taxon>Polyphaga</taxon>
        <taxon>Cucujiformia</taxon>
        <taxon>Chrysomeloidea</taxon>
        <taxon>Chrysomelidae</taxon>
        <taxon>Chrysomelinae</taxon>
        <taxon>Chrysomelini</taxon>
        <taxon>Phaedon</taxon>
    </lineage>
</organism>